<dbReference type="InterPro" id="IPR024749">
    <property type="entry name" value="Collagen-bd_put"/>
</dbReference>
<gene>
    <name evidence="3" type="ORF">U0035_14510</name>
</gene>
<dbReference type="RefSeq" id="WP_245957847.1">
    <property type="nucleotide sequence ID" value="NZ_CP139960.1"/>
</dbReference>
<sequence length="478" mass="54960">MQSLLNCGNKMIIFVVALLLCYGSLFSQIAVSPSKTYLTKNNQPFFWLADTGWELFHRLSREEAIYYLNVRQQQGFNVIMAVALAELDGIRTPNYYGDLPFSDLKTLTWAETRGNNPKDSIAYDYWDHVDFVIREAAKRNIFIGLLPTWGDKVVPGAAGPVIFTDSLSSCNYARKLANRYKNQKNIIWILGGDRPAVDNRNGKEIRDYRPIWRAMAKAIQDVYGKRVFIAYHPNWFSGEYFGKDDDWLSITAMQSGHGSREIKVWDWVRWGLKMTPKRPFMDMEPCYEDHPVSPWDGKWTRSSRGYFTDYDVRARIYRGIFAGGCGAVYGHHQIWQFVDTNRNKPVFTGDTLIGWKQAMVAKGAVQMGHLKKLVSLHADFEREEDSLLIASDRGHDYKDIIIATRSKNRSYAMVYLPRAESIKINLDRLNEGPKKITWFNPVNGSKSILPGRYQNGIATLRPPDATQKDWVLIVDTYK</sequence>
<feature type="domain" description="Putative collagen-binding" evidence="1">
    <location>
        <begin position="385"/>
        <end position="475"/>
    </location>
</feature>
<keyword evidence="4" id="KW-1185">Reference proteome</keyword>
<accession>A0ABZ0W470</accession>
<dbReference type="InterPro" id="IPR017853">
    <property type="entry name" value="GH"/>
</dbReference>
<evidence type="ECO:0000259" key="2">
    <source>
        <dbReference type="Pfam" id="PF13204"/>
    </source>
</evidence>
<dbReference type="Gene3D" id="3.20.20.80">
    <property type="entry name" value="Glycosidases"/>
    <property type="match status" value="1"/>
</dbReference>
<dbReference type="PANTHER" id="PTHR37836">
    <property type="entry name" value="LMO1036 PROTEIN"/>
    <property type="match status" value="1"/>
</dbReference>
<proteinExistence type="predicted"/>
<evidence type="ECO:0000259" key="1">
    <source>
        <dbReference type="Pfam" id="PF12904"/>
    </source>
</evidence>
<reference evidence="3 4" key="1">
    <citation type="submission" date="2023-12" db="EMBL/GenBank/DDBJ databases">
        <title>Genome sequencing and assembly of bacterial species from a model synthetic community.</title>
        <authorList>
            <person name="Hogle S.L."/>
        </authorList>
    </citation>
    <scope>NUCLEOTIDE SEQUENCE [LARGE SCALE GENOMIC DNA]</scope>
    <source>
        <strain evidence="3 4">HAMBI_3031</strain>
    </source>
</reference>
<dbReference type="SUPFAM" id="SSF51445">
    <property type="entry name" value="(Trans)glycosidases"/>
    <property type="match status" value="1"/>
</dbReference>
<dbReference type="GO" id="GO:0016787">
    <property type="term" value="F:hydrolase activity"/>
    <property type="evidence" value="ECO:0007669"/>
    <property type="project" value="UniProtKB-KW"/>
</dbReference>
<dbReference type="PANTHER" id="PTHR37836:SF2">
    <property type="entry name" value="DUF4038 DOMAIN-CONTAINING PROTEIN"/>
    <property type="match status" value="1"/>
</dbReference>
<dbReference type="Proteomes" id="UP001325680">
    <property type="component" value="Chromosome"/>
</dbReference>
<evidence type="ECO:0000313" key="4">
    <source>
        <dbReference type="Proteomes" id="UP001325680"/>
    </source>
</evidence>
<feature type="domain" description="Apiosidase-like catalytic" evidence="2">
    <location>
        <begin position="34"/>
        <end position="375"/>
    </location>
</feature>
<dbReference type="InterPro" id="IPR025277">
    <property type="entry name" value="Apiosidase-like_cat_dom"/>
</dbReference>
<dbReference type="Pfam" id="PF12904">
    <property type="entry name" value="Collagen_bind_2"/>
    <property type="match status" value="1"/>
</dbReference>
<dbReference type="Pfam" id="PF13204">
    <property type="entry name" value="Apiosidase"/>
    <property type="match status" value="1"/>
</dbReference>
<keyword evidence="3" id="KW-0378">Hydrolase</keyword>
<dbReference type="EMBL" id="CP139960">
    <property type="protein sequence ID" value="WQD36881.1"/>
    <property type="molecule type" value="Genomic_DNA"/>
</dbReference>
<organism evidence="3 4">
    <name type="scientific">Niabella yanshanensis</name>
    <dbReference type="NCBI Taxonomy" id="577386"/>
    <lineage>
        <taxon>Bacteria</taxon>
        <taxon>Pseudomonadati</taxon>
        <taxon>Bacteroidota</taxon>
        <taxon>Chitinophagia</taxon>
        <taxon>Chitinophagales</taxon>
        <taxon>Chitinophagaceae</taxon>
        <taxon>Niabella</taxon>
    </lineage>
</organism>
<protein>
    <submittedName>
        <fullName evidence="3">Glycoside hydrolase family 140 protein</fullName>
    </submittedName>
</protein>
<evidence type="ECO:0000313" key="3">
    <source>
        <dbReference type="EMBL" id="WQD36881.1"/>
    </source>
</evidence>
<name>A0ABZ0W470_9BACT</name>